<feature type="transmembrane region" description="Helical" evidence="2">
    <location>
        <begin position="64"/>
        <end position="84"/>
    </location>
</feature>
<dbReference type="STRING" id="1150864.MILUP08_42426"/>
<evidence type="ECO:0000256" key="2">
    <source>
        <dbReference type="SAM" id="Phobius"/>
    </source>
</evidence>
<evidence type="ECO:0000313" key="4">
    <source>
        <dbReference type="Proteomes" id="UP000003448"/>
    </source>
</evidence>
<keyword evidence="2" id="KW-0812">Transmembrane</keyword>
<protein>
    <submittedName>
        <fullName evidence="3">Uncharacterized protein</fullName>
    </submittedName>
</protein>
<sequence length="143" mass="15104">MAKADRRRWAVATCGALVVAAIGDAGPEIVESRSLVAGYDGPGPLIYLGVAAVVAAVRWRFMPLSAVVTGVLFLVGGFSDASFVDRLGTPTETVQFFAGWLQMAGFAAAAAFGIAAVRRHRSVPARTADPDRRQDTETEGPRR</sequence>
<evidence type="ECO:0000313" key="3">
    <source>
        <dbReference type="EMBL" id="CCH17505.1"/>
    </source>
</evidence>
<proteinExistence type="predicted"/>
<keyword evidence="2" id="KW-1133">Transmembrane helix</keyword>
<reference evidence="4" key="1">
    <citation type="journal article" date="2012" name="J. Bacteriol.">
        <title>Genome Sequence of Micromonospora lupini Lupac 08, Isolated from Root Nodules of Lupinus angustifolius.</title>
        <authorList>
            <person name="Alonso-Vega P."/>
            <person name="Normand P."/>
            <person name="Bacigalupe R."/>
            <person name="Pujic P."/>
            <person name="Lajus A."/>
            <person name="Vallenet D."/>
            <person name="Carro L."/>
            <person name="Coll P."/>
            <person name="Trujillo M.E."/>
        </authorList>
    </citation>
    <scope>NUCLEOTIDE SEQUENCE [LARGE SCALE GENOMIC DNA]</scope>
    <source>
        <strain evidence="4">Lupac 08</strain>
    </source>
</reference>
<dbReference type="AlphaFoldDB" id="I0L108"/>
<dbReference type="RefSeq" id="WP_007458215.1">
    <property type="nucleotide sequence ID" value="NZ_HF570108.1"/>
</dbReference>
<feature type="compositionally biased region" description="Basic and acidic residues" evidence="1">
    <location>
        <begin position="128"/>
        <end position="143"/>
    </location>
</feature>
<feature type="transmembrane region" description="Helical" evidence="2">
    <location>
        <begin position="96"/>
        <end position="117"/>
    </location>
</feature>
<dbReference type="Proteomes" id="UP000003448">
    <property type="component" value="Unassembled WGS sequence"/>
</dbReference>
<keyword evidence="2" id="KW-0472">Membrane</keyword>
<dbReference type="eggNOG" id="ENOG50321W8">
    <property type="taxonomic scope" value="Bacteria"/>
</dbReference>
<organism evidence="3 4">
    <name type="scientific">Micromonospora lupini str. Lupac 08</name>
    <dbReference type="NCBI Taxonomy" id="1150864"/>
    <lineage>
        <taxon>Bacteria</taxon>
        <taxon>Bacillati</taxon>
        <taxon>Actinomycetota</taxon>
        <taxon>Actinomycetes</taxon>
        <taxon>Micromonosporales</taxon>
        <taxon>Micromonosporaceae</taxon>
        <taxon>Micromonospora</taxon>
    </lineage>
</organism>
<name>I0L108_9ACTN</name>
<accession>I0L108</accession>
<dbReference type="EMBL" id="CAIE01000018">
    <property type="protein sequence ID" value="CCH17505.1"/>
    <property type="molecule type" value="Genomic_DNA"/>
</dbReference>
<evidence type="ECO:0000256" key="1">
    <source>
        <dbReference type="SAM" id="MobiDB-lite"/>
    </source>
</evidence>
<gene>
    <name evidence="3" type="ORF">MILUP08_42426</name>
</gene>
<comment type="caution">
    <text evidence="3">The sequence shown here is derived from an EMBL/GenBank/DDBJ whole genome shotgun (WGS) entry which is preliminary data.</text>
</comment>
<keyword evidence="4" id="KW-1185">Reference proteome</keyword>
<feature type="region of interest" description="Disordered" evidence="1">
    <location>
        <begin position="123"/>
        <end position="143"/>
    </location>
</feature>